<sequence>METLIMPAESWIYWELGPGPLKPETYPVLKSGD</sequence>
<protein>
    <submittedName>
        <fullName evidence="1">Uncharacterized protein</fullName>
    </submittedName>
</protein>
<name>A0A2X1BPI5_BREVE</name>
<gene>
    <name evidence="1" type="ORF">NCTC11166_01011</name>
</gene>
<accession>A0A2X1BPI5</accession>
<dbReference type="EMBL" id="UAQP01000005">
    <property type="protein sequence ID" value="SPU52674.1"/>
    <property type="molecule type" value="Genomic_DNA"/>
</dbReference>
<proteinExistence type="predicted"/>
<organism evidence="1 2">
    <name type="scientific">Brevundimonas vesicularis</name>
    <name type="common">Pseudomonas vesicularis</name>
    <dbReference type="NCBI Taxonomy" id="41276"/>
    <lineage>
        <taxon>Bacteria</taxon>
        <taxon>Pseudomonadati</taxon>
        <taxon>Pseudomonadota</taxon>
        <taxon>Alphaproteobacteria</taxon>
        <taxon>Caulobacterales</taxon>
        <taxon>Caulobacteraceae</taxon>
        <taxon>Brevundimonas</taxon>
    </lineage>
</organism>
<dbReference type="AlphaFoldDB" id="A0A2X1BPI5"/>
<dbReference type="Proteomes" id="UP000251186">
    <property type="component" value="Unassembled WGS sequence"/>
</dbReference>
<evidence type="ECO:0000313" key="1">
    <source>
        <dbReference type="EMBL" id="SPU52674.1"/>
    </source>
</evidence>
<evidence type="ECO:0000313" key="2">
    <source>
        <dbReference type="Proteomes" id="UP000251186"/>
    </source>
</evidence>
<reference evidence="1 2" key="1">
    <citation type="submission" date="2018-06" db="EMBL/GenBank/DDBJ databases">
        <authorList>
            <consortium name="Pathogen Informatics"/>
            <person name="Doyle S."/>
        </authorList>
    </citation>
    <scope>NUCLEOTIDE SEQUENCE [LARGE SCALE GENOMIC DNA]</scope>
    <source>
        <strain evidence="1 2">NCTC11166</strain>
    </source>
</reference>